<proteinExistence type="predicted"/>
<reference evidence="2" key="1">
    <citation type="submission" date="2022-10" db="EMBL/GenBank/DDBJ databases">
        <authorList>
            <person name="Yu W.X."/>
        </authorList>
    </citation>
    <scope>NUCLEOTIDE SEQUENCE</scope>
    <source>
        <strain evidence="2">AAT</strain>
    </source>
</reference>
<dbReference type="SMART" id="SM00028">
    <property type="entry name" value="TPR"/>
    <property type="match status" value="2"/>
</dbReference>
<dbReference type="PROSITE" id="PS50005">
    <property type="entry name" value="TPR"/>
    <property type="match status" value="2"/>
</dbReference>
<dbReference type="InterPro" id="IPR019734">
    <property type="entry name" value="TPR_rpt"/>
</dbReference>
<dbReference type="Gene3D" id="1.25.40.10">
    <property type="entry name" value="Tetratricopeptide repeat domain"/>
    <property type="match status" value="1"/>
</dbReference>
<feature type="repeat" description="TPR" evidence="1">
    <location>
        <begin position="292"/>
        <end position="325"/>
    </location>
</feature>
<evidence type="ECO:0000256" key="1">
    <source>
        <dbReference type="PROSITE-ProRule" id="PRU00339"/>
    </source>
</evidence>
<dbReference type="SUPFAM" id="SSF48452">
    <property type="entry name" value="TPR-like"/>
    <property type="match status" value="1"/>
</dbReference>
<keyword evidence="1" id="KW-0802">TPR repeat</keyword>
<keyword evidence="3" id="KW-1185">Reference proteome</keyword>
<feature type="repeat" description="TPR" evidence="1">
    <location>
        <begin position="329"/>
        <end position="362"/>
    </location>
</feature>
<protein>
    <submittedName>
        <fullName evidence="2">Tetratricopeptide repeat protein</fullName>
    </submittedName>
</protein>
<name>A0AAE3SHR9_9BACT</name>
<comment type="caution">
    <text evidence="2">The sequence shown here is derived from an EMBL/GenBank/DDBJ whole genome shotgun (WGS) entry which is preliminary data.</text>
</comment>
<accession>A0AAE3SHR9</accession>
<evidence type="ECO:0000313" key="2">
    <source>
        <dbReference type="EMBL" id="MCW3788388.1"/>
    </source>
</evidence>
<dbReference type="EMBL" id="JAPDPJ010000052">
    <property type="protein sequence ID" value="MCW3788388.1"/>
    <property type="molecule type" value="Genomic_DNA"/>
</dbReference>
<dbReference type="RefSeq" id="WP_301191948.1">
    <property type="nucleotide sequence ID" value="NZ_JAPDPJ010000052.1"/>
</dbReference>
<dbReference type="Proteomes" id="UP001209229">
    <property type="component" value="Unassembled WGS sequence"/>
</dbReference>
<sequence length="456" mass="51494">MPRIFTKIFITGMITLLAVQVSAQKGVEDGSKYGHGEDSLKCLKNLSLFVEYVKQKSYADAIPAWEICFNECPLASTKIYTDGVKIMNYRIKKEKDATKKEELFQQLMGVYDQRIKYFGNDRKYGEGYILGRKAVELLDHKKTDADARVQAQEWFKKSVSERGNNSEGAVLATYMTNTVAMYKSGQTDAAEVVNNYIKVNDIVSALITKYQSKPKYKEMYQTLKDNVEKLFATSGAADCETIEKIFAPQLAENKENVDWLKLVNKLLARANCEDAQLLYDVSESLHAIEPSSSSAYGLARMYLKSQDLDKSVEYYNEAISLEEEADQKGTFHYQLGLIKFNQGKLAEARSNANKAIELRPDWGDPYILIGNLYATSAKNFGKDEFEHATAYWAAVDQFVKAKSVDPSVATKANELIGIYSKHFPGTEEIFFHNLQEGASYKLEGWINVSTKVRAKK</sequence>
<dbReference type="InterPro" id="IPR011990">
    <property type="entry name" value="TPR-like_helical_dom_sf"/>
</dbReference>
<dbReference type="AlphaFoldDB" id="A0AAE3SHR9"/>
<organism evidence="2 3">
    <name type="scientific">Plebeiibacterium sediminum</name>
    <dbReference type="NCBI Taxonomy" id="2992112"/>
    <lineage>
        <taxon>Bacteria</taxon>
        <taxon>Pseudomonadati</taxon>
        <taxon>Bacteroidota</taxon>
        <taxon>Bacteroidia</taxon>
        <taxon>Marinilabiliales</taxon>
        <taxon>Marinilabiliaceae</taxon>
        <taxon>Plebeiibacterium</taxon>
    </lineage>
</organism>
<evidence type="ECO:0000313" key="3">
    <source>
        <dbReference type="Proteomes" id="UP001209229"/>
    </source>
</evidence>
<gene>
    <name evidence="2" type="ORF">OM075_18110</name>
</gene>
<dbReference type="Pfam" id="PF13181">
    <property type="entry name" value="TPR_8"/>
    <property type="match status" value="2"/>
</dbReference>